<dbReference type="Pfam" id="PF00293">
    <property type="entry name" value="NUDIX"/>
    <property type="match status" value="1"/>
</dbReference>
<dbReference type="Pfam" id="PF14803">
    <property type="entry name" value="Zn_ribbon_Nudix"/>
    <property type="match status" value="1"/>
</dbReference>
<dbReference type="PROSITE" id="PS00893">
    <property type="entry name" value="NUDIX_BOX"/>
    <property type="match status" value="1"/>
</dbReference>
<organism evidence="3 4">
    <name type="scientific">Leptospira saintgironsiae</name>
    <dbReference type="NCBI Taxonomy" id="2023183"/>
    <lineage>
        <taxon>Bacteria</taxon>
        <taxon>Pseudomonadati</taxon>
        <taxon>Spirochaetota</taxon>
        <taxon>Spirochaetia</taxon>
        <taxon>Leptospirales</taxon>
        <taxon>Leptospiraceae</taxon>
        <taxon>Leptospira</taxon>
    </lineage>
</organism>
<sequence>MKFCSVCGFEVVQKIPEGDSLTRHVCENCGTIHYQNPKVIVGTIPIWEGKILLCKRAIEPRKGYWTLPAGFLENRETVEEGAARETSEEANAKIDIVRLHSVYSIPHISQVYMFFLANLIDGIFSESPESEEVKLFSLEEIPWEEIAFASVTFALKRYTEKPGISSDAVTHMGSIRNRKLEDKT</sequence>
<dbReference type="Proteomes" id="UP000231926">
    <property type="component" value="Unassembled WGS sequence"/>
</dbReference>
<dbReference type="Gene3D" id="3.90.79.10">
    <property type="entry name" value="Nucleoside Triphosphate Pyrophosphohydrolase"/>
    <property type="match status" value="1"/>
</dbReference>
<dbReference type="PANTHER" id="PTHR43222">
    <property type="entry name" value="NUDIX HYDROLASE 23"/>
    <property type="match status" value="1"/>
</dbReference>
<dbReference type="InterPro" id="IPR020084">
    <property type="entry name" value="NUDIX_hydrolase_CS"/>
</dbReference>
<dbReference type="InterPro" id="IPR015797">
    <property type="entry name" value="NUDIX_hydrolase-like_dom_sf"/>
</dbReference>
<evidence type="ECO:0000256" key="1">
    <source>
        <dbReference type="ARBA" id="ARBA00022801"/>
    </source>
</evidence>
<gene>
    <name evidence="3" type="ORF">CH362_04080</name>
</gene>
<evidence type="ECO:0000313" key="3">
    <source>
        <dbReference type="EMBL" id="PJZ50944.1"/>
    </source>
</evidence>
<dbReference type="Gene3D" id="2.20.70.10">
    <property type="match status" value="1"/>
</dbReference>
<evidence type="ECO:0000259" key="2">
    <source>
        <dbReference type="PROSITE" id="PS51462"/>
    </source>
</evidence>
<keyword evidence="4" id="KW-1185">Reference proteome</keyword>
<dbReference type="PROSITE" id="PS51462">
    <property type="entry name" value="NUDIX"/>
    <property type="match status" value="1"/>
</dbReference>
<dbReference type="SUPFAM" id="SSF55811">
    <property type="entry name" value="Nudix"/>
    <property type="match status" value="1"/>
</dbReference>
<accession>A0A2M9YHH2</accession>
<comment type="caution">
    <text evidence="3">The sequence shown here is derived from an EMBL/GenBank/DDBJ whole genome shotgun (WGS) entry which is preliminary data.</text>
</comment>
<proteinExistence type="predicted"/>
<protein>
    <submittedName>
        <fullName evidence="3">ADP-ribose pyrophosphatase</fullName>
    </submittedName>
</protein>
<name>A0A2M9YHH2_9LEPT</name>
<dbReference type="RefSeq" id="WP_100709037.1">
    <property type="nucleotide sequence ID" value="NZ_NPDR01000001.1"/>
</dbReference>
<evidence type="ECO:0000313" key="4">
    <source>
        <dbReference type="Proteomes" id="UP000231926"/>
    </source>
</evidence>
<keyword evidence="1" id="KW-0378">Hydrolase</keyword>
<feature type="domain" description="Nudix hydrolase" evidence="2">
    <location>
        <begin position="36"/>
        <end position="159"/>
    </location>
</feature>
<dbReference type="InterPro" id="IPR000086">
    <property type="entry name" value="NUDIX_hydrolase_dom"/>
</dbReference>
<dbReference type="CDD" id="cd04511">
    <property type="entry name" value="NUDIX_Hydrolase"/>
    <property type="match status" value="1"/>
</dbReference>
<dbReference type="InterPro" id="IPR029401">
    <property type="entry name" value="Nudix_N"/>
</dbReference>
<dbReference type="PANTHER" id="PTHR43222:SF2">
    <property type="entry name" value="NUDIX HYDROLASE 23, CHLOROPLASTIC"/>
    <property type="match status" value="1"/>
</dbReference>
<dbReference type="GO" id="GO:0016787">
    <property type="term" value="F:hydrolase activity"/>
    <property type="evidence" value="ECO:0007669"/>
    <property type="project" value="UniProtKB-KW"/>
</dbReference>
<dbReference type="AlphaFoldDB" id="A0A2M9YHH2"/>
<reference evidence="3 4" key="1">
    <citation type="submission" date="2017-07" db="EMBL/GenBank/DDBJ databases">
        <title>Leptospira spp. isolated from tropical soils.</title>
        <authorList>
            <person name="Thibeaux R."/>
            <person name="Iraola G."/>
            <person name="Ferres I."/>
            <person name="Bierque E."/>
            <person name="Girault D."/>
            <person name="Soupe-Gilbert M.-E."/>
            <person name="Picardeau M."/>
            <person name="Goarant C."/>
        </authorList>
    </citation>
    <scope>NUCLEOTIDE SEQUENCE [LARGE SCALE GENOMIC DNA]</scope>
    <source>
        <strain evidence="3 4">FH4-C-A2</strain>
    </source>
</reference>
<dbReference type="OrthoDB" id="9800077at2"/>
<dbReference type="EMBL" id="NPDR01000001">
    <property type="protein sequence ID" value="PJZ50944.1"/>
    <property type="molecule type" value="Genomic_DNA"/>
</dbReference>